<gene>
    <name evidence="2" type="ORF">OF122_09920</name>
</gene>
<dbReference type="RefSeq" id="WP_264224101.1">
    <property type="nucleotide sequence ID" value="NZ_CP107716.1"/>
</dbReference>
<accession>A0ABY6IIV6</accession>
<dbReference type="NCBIfam" id="NF033611">
    <property type="entry name" value="SAVED"/>
    <property type="match status" value="1"/>
</dbReference>
<protein>
    <submittedName>
        <fullName evidence="2">SAVED domain-containing protein</fullName>
    </submittedName>
</protein>
<evidence type="ECO:0000259" key="1">
    <source>
        <dbReference type="Pfam" id="PF18145"/>
    </source>
</evidence>
<reference evidence="2" key="1">
    <citation type="submission" date="2022-10" db="EMBL/GenBank/DDBJ databases">
        <title>YIM 151497 complete genome.</title>
        <authorList>
            <person name="Chen X."/>
        </authorList>
    </citation>
    <scope>NUCLEOTIDE SEQUENCE</scope>
    <source>
        <strain evidence="2">YIM 151497</strain>
    </source>
</reference>
<sequence>MTDTRTPTLIDARGMGGIIAIDGFDYQLWDCLARIPSWVSNPAFEQLIFEGLEDHEAKFFAPHSPHRAVLDRYQAKASTLQPAAVKEVFENFQSYDEAHPSTARVHTLVMPSLPASLSWFARDKNRVRKARPFYAPFNTITAANEDELRSVIASTYPGLLGEFVAGTVEVHERNMPDLANAIATFTTQFNTAFPQLDVSSRKVEAAFDALAKLVRNSVGAPVGRAILIETLEKALGTSLPLPMAFPLNVRSDRNEQDEASLELDASGFSGGDAGYPSSPVWATDLLAPLGATSQWLRRQNIVRIALKGSYRLTTAFALGWSFRSAIGFEIDIPTRDGHWPTDDRPIEGSLPDWSIRPATRLHGDRLQIAIGVIRDPTAALIASTGIAEDAVMSIHTPSALVSAKAAQASVGLIKRRIDEAVSFLSPVGIDIYFVGPAAFAVAIGHRWNAFPSTQLHEFVANKYVPTAVIDR</sequence>
<name>A0ABY6IIV6_9HYPH</name>
<feature type="domain" description="SMODS-associated and fused to various effectors" evidence="1">
    <location>
        <begin position="302"/>
        <end position="469"/>
    </location>
</feature>
<keyword evidence="3" id="KW-1185">Reference proteome</keyword>
<dbReference type="Proteomes" id="UP001163882">
    <property type="component" value="Chromosome"/>
</dbReference>
<dbReference type="InterPro" id="IPR040836">
    <property type="entry name" value="SAVED"/>
</dbReference>
<evidence type="ECO:0000313" key="3">
    <source>
        <dbReference type="Proteomes" id="UP001163882"/>
    </source>
</evidence>
<organism evidence="2 3">
    <name type="scientific">Pelagibacterium flavum</name>
    <dbReference type="NCBI Taxonomy" id="2984530"/>
    <lineage>
        <taxon>Bacteria</taxon>
        <taxon>Pseudomonadati</taxon>
        <taxon>Pseudomonadota</taxon>
        <taxon>Alphaproteobacteria</taxon>
        <taxon>Hyphomicrobiales</taxon>
        <taxon>Devosiaceae</taxon>
        <taxon>Pelagibacterium</taxon>
    </lineage>
</organism>
<proteinExistence type="predicted"/>
<evidence type="ECO:0000313" key="2">
    <source>
        <dbReference type="EMBL" id="UYQ70406.1"/>
    </source>
</evidence>
<dbReference type="Pfam" id="PF18145">
    <property type="entry name" value="SAVED"/>
    <property type="match status" value="1"/>
</dbReference>
<dbReference type="EMBL" id="CP107716">
    <property type="protein sequence ID" value="UYQ70406.1"/>
    <property type="molecule type" value="Genomic_DNA"/>
</dbReference>